<evidence type="ECO:0000256" key="1">
    <source>
        <dbReference type="SAM" id="MobiDB-lite"/>
    </source>
</evidence>
<name>A0ABN2T8K6_9ACTN</name>
<proteinExistence type="predicted"/>
<evidence type="ECO:0000313" key="3">
    <source>
        <dbReference type="Proteomes" id="UP001499854"/>
    </source>
</evidence>
<organism evidence="2 3">
    <name type="scientific">Catenulispora subtropica</name>
    <dbReference type="NCBI Taxonomy" id="450798"/>
    <lineage>
        <taxon>Bacteria</taxon>
        <taxon>Bacillati</taxon>
        <taxon>Actinomycetota</taxon>
        <taxon>Actinomycetes</taxon>
        <taxon>Catenulisporales</taxon>
        <taxon>Catenulisporaceae</taxon>
        <taxon>Catenulispora</taxon>
    </lineage>
</organism>
<feature type="region of interest" description="Disordered" evidence="1">
    <location>
        <begin position="162"/>
        <end position="229"/>
    </location>
</feature>
<dbReference type="EMBL" id="BAAAQM010000072">
    <property type="protein sequence ID" value="GAA2001735.1"/>
    <property type="molecule type" value="Genomic_DNA"/>
</dbReference>
<keyword evidence="3" id="KW-1185">Reference proteome</keyword>
<dbReference type="RefSeq" id="WP_344662382.1">
    <property type="nucleotide sequence ID" value="NZ_BAAAQM010000072.1"/>
</dbReference>
<accession>A0ABN2T8K6</accession>
<dbReference type="Proteomes" id="UP001499854">
    <property type="component" value="Unassembled WGS sequence"/>
</dbReference>
<evidence type="ECO:0000313" key="2">
    <source>
        <dbReference type="EMBL" id="GAA2001735.1"/>
    </source>
</evidence>
<sequence length="292" mass="30614">MSIRIEQVATPSTPPNRRTRRRLPHNLGDVRRLAAQALLRPGGEPGATRLPRLTRRSTSCLALAVAALAVPTVPSTASAAAPAPAPGVHVRHHLPSHLTFPDPGAVTFQTWATAGWSLTPPHAAVDPRCLTLPHHHRCTPWQFPVTEPMAFSGPVPVDDSRSVVGSFPGSHLSPRVGGDVDGPDTTGTSGGGDSSADVSTTTPGGRADSDVPRWASTGHQRGDSEAMRPRVLPAAASAAPLRTPCLRAAYLVGKDRRMLAHLRPAVDAMGVVVSHRHAACAAMVDHLSQARA</sequence>
<protein>
    <submittedName>
        <fullName evidence="2">Uncharacterized protein</fullName>
    </submittedName>
</protein>
<comment type="caution">
    <text evidence="2">The sequence shown here is derived from an EMBL/GenBank/DDBJ whole genome shotgun (WGS) entry which is preliminary data.</text>
</comment>
<feature type="region of interest" description="Disordered" evidence="1">
    <location>
        <begin position="1"/>
        <end position="24"/>
    </location>
</feature>
<reference evidence="2 3" key="1">
    <citation type="journal article" date="2019" name="Int. J. Syst. Evol. Microbiol.">
        <title>The Global Catalogue of Microorganisms (GCM) 10K type strain sequencing project: providing services to taxonomists for standard genome sequencing and annotation.</title>
        <authorList>
            <consortium name="The Broad Institute Genomics Platform"/>
            <consortium name="The Broad Institute Genome Sequencing Center for Infectious Disease"/>
            <person name="Wu L."/>
            <person name="Ma J."/>
        </authorList>
    </citation>
    <scope>NUCLEOTIDE SEQUENCE [LARGE SCALE GENOMIC DNA]</scope>
    <source>
        <strain evidence="2 3">JCM 16013</strain>
    </source>
</reference>
<gene>
    <name evidence="2" type="ORF">GCM10009838_79500</name>
</gene>